<evidence type="ECO:0000256" key="3">
    <source>
        <dbReference type="ARBA" id="ARBA00023002"/>
    </source>
</evidence>
<dbReference type="GeneID" id="34446394"/>
<sequence>MVVTVAVSGGTGKLGRAIVEALRSTTNHSVLVLARGANDQLSSTLDVPILPVDYSSIESLSKVLDENNIDTVISTVPITDASASESQLNLIEAAMKASSTKRFIPSEFGIQYTESHGAAFPPIQGKITAAQRLKTSGLEYTLVSNGFFMDYYGLPKVKSYLQPFVFAVDMANNAAAIPGSGDVPVVFTHTFDDWPERSIIIGDKLSWNELVALAEVTKGAKFDIKHDSEEKLKTLQVTELPAHPPLYPFLPKEHLQFILAVFGQWAAAGHFDLPDTDTLNQRFPDIKPLSFGELLQKVWKA</sequence>
<dbReference type="InterPro" id="IPR036291">
    <property type="entry name" value="NAD(P)-bd_dom_sf"/>
</dbReference>
<proteinExistence type="inferred from homology"/>
<dbReference type="AlphaFoldDB" id="A0A1F8AAV5"/>
<dbReference type="EMBL" id="LYCR01000013">
    <property type="protein sequence ID" value="OGM48854.1"/>
    <property type="molecule type" value="Genomic_DNA"/>
</dbReference>
<dbReference type="PANTHER" id="PTHR47706">
    <property type="entry name" value="NMRA-LIKE FAMILY PROTEIN"/>
    <property type="match status" value="1"/>
</dbReference>
<reference evidence="5 6" key="1">
    <citation type="journal article" date="2016" name="Genome Biol. Evol.">
        <title>Draft genome sequence of an aflatoxigenic Aspergillus species, A. bombycis.</title>
        <authorList>
            <person name="Moore G.G."/>
            <person name="Mack B.M."/>
            <person name="Beltz S.B."/>
            <person name="Gilbert M.K."/>
        </authorList>
    </citation>
    <scope>NUCLEOTIDE SEQUENCE [LARGE SCALE GENOMIC DNA]</scope>
    <source>
        <strain evidence="6">NRRL 26010</strain>
    </source>
</reference>
<name>A0A1F8AAV5_9EURO</name>
<dbReference type="Gene3D" id="3.40.50.720">
    <property type="entry name" value="NAD(P)-binding Rossmann-like Domain"/>
    <property type="match status" value="1"/>
</dbReference>
<dbReference type="Pfam" id="PF05368">
    <property type="entry name" value="NmrA"/>
    <property type="match status" value="1"/>
</dbReference>
<dbReference type="InterPro" id="IPR008030">
    <property type="entry name" value="NmrA-like"/>
</dbReference>
<comment type="caution">
    <text evidence="5">The sequence shown here is derived from an EMBL/GenBank/DDBJ whole genome shotgun (WGS) entry which is preliminary data.</text>
</comment>
<dbReference type="Proteomes" id="UP000179179">
    <property type="component" value="Unassembled WGS sequence"/>
</dbReference>
<evidence type="ECO:0000259" key="4">
    <source>
        <dbReference type="Pfam" id="PF05368"/>
    </source>
</evidence>
<dbReference type="RefSeq" id="XP_022392571.1">
    <property type="nucleotide sequence ID" value="XM_022530134.1"/>
</dbReference>
<evidence type="ECO:0000313" key="5">
    <source>
        <dbReference type="EMBL" id="OGM48854.1"/>
    </source>
</evidence>
<keyword evidence="6" id="KW-1185">Reference proteome</keyword>
<dbReference type="GO" id="GO:0016491">
    <property type="term" value="F:oxidoreductase activity"/>
    <property type="evidence" value="ECO:0007669"/>
    <property type="project" value="UniProtKB-KW"/>
</dbReference>
<protein>
    <recommendedName>
        <fullName evidence="4">NmrA-like domain-containing protein</fullName>
    </recommendedName>
</protein>
<dbReference type="InterPro" id="IPR051609">
    <property type="entry name" value="NmrA/Isoflavone_reductase-like"/>
</dbReference>
<feature type="domain" description="NmrA-like" evidence="4">
    <location>
        <begin position="4"/>
        <end position="185"/>
    </location>
</feature>
<comment type="similarity">
    <text evidence="1">Belongs to the NmrA-type oxidoreductase family. Isoflavone reductase subfamily.</text>
</comment>
<accession>A0A1F8AAV5</accession>
<evidence type="ECO:0000256" key="2">
    <source>
        <dbReference type="ARBA" id="ARBA00022857"/>
    </source>
</evidence>
<dbReference type="PANTHER" id="PTHR47706:SF4">
    <property type="entry name" value="NMRA-LIKE DOMAIN-CONTAINING PROTEIN"/>
    <property type="match status" value="1"/>
</dbReference>
<dbReference type="SUPFAM" id="SSF51735">
    <property type="entry name" value="NAD(P)-binding Rossmann-fold domains"/>
    <property type="match status" value="1"/>
</dbReference>
<keyword evidence="2" id="KW-0521">NADP</keyword>
<gene>
    <name evidence="5" type="ORF">ABOM_003004</name>
</gene>
<evidence type="ECO:0000256" key="1">
    <source>
        <dbReference type="ARBA" id="ARBA00005725"/>
    </source>
</evidence>
<dbReference type="OrthoDB" id="10000533at2759"/>
<keyword evidence="3" id="KW-0560">Oxidoreductase</keyword>
<evidence type="ECO:0000313" key="6">
    <source>
        <dbReference type="Proteomes" id="UP000179179"/>
    </source>
</evidence>
<organism evidence="5 6">
    <name type="scientific">Aspergillus bombycis</name>
    <dbReference type="NCBI Taxonomy" id="109264"/>
    <lineage>
        <taxon>Eukaryota</taxon>
        <taxon>Fungi</taxon>
        <taxon>Dikarya</taxon>
        <taxon>Ascomycota</taxon>
        <taxon>Pezizomycotina</taxon>
        <taxon>Eurotiomycetes</taxon>
        <taxon>Eurotiomycetidae</taxon>
        <taxon>Eurotiales</taxon>
        <taxon>Aspergillaceae</taxon>
        <taxon>Aspergillus</taxon>
    </lineage>
</organism>